<keyword evidence="2" id="KW-1185">Reference proteome</keyword>
<gene>
    <name evidence="1" type="ORF">GO620_000245</name>
</gene>
<reference evidence="1 2" key="1">
    <citation type="submission" date="2020-12" db="EMBL/GenBank/DDBJ databases">
        <title>HMF7856_wgs.fasta genome submission.</title>
        <authorList>
            <person name="Kang H."/>
            <person name="Kim H."/>
            <person name="Joh K."/>
        </authorList>
    </citation>
    <scope>NUCLEOTIDE SEQUENCE [LARGE SCALE GENOMIC DNA]</scope>
    <source>
        <strain evidence="1 2">HMF7856</strain>
    </source>
</reference>
<name>A0A6I4I023_9SPHI</name>
<evidence type="ECO:0000313" key="1">
    <source>
        <dbReference type="EMBL" id="QQL49916.1"/>
    </source>
</evidence>
<dbReference type="AlphaFoldDB" id="A0A6I4I023"/>
<protein>
    <submittedName>
        <fullName evidence="1">Uncharacterized protein</fullName>
    </submittedName>
</protein>
<dbReference type="Proteomes" id="UP000429232">
    <property type="component" value="Chromosome"/>
</dbReference>
<evidence type="ECO:0000313" key="2">
    <source>
        <dbReference type="Proteomes" id="UP000429232"/>
    </source>
</evidence>
<organism evidence="1 2">
    <name type="scientific">Mucilaginibacter ginkgonis</name>
    <dbReference type="NCBI Taxonomy" id="2682091"/>
    <lineage>
        <taxon>Bacteria</taxon>
        <taxon>Pseudomonadati</taxon>
        <taxon>Bacteroidota</taxon>
        <taxon>Sphingobacteriia</taxon>
        <taxon>Sphingobacteriales</taxon>
        <taxon>Sphingobacteriaceae</taxon>
        <taxon>Mucilaginibacter</taxon>
    </lineage>
</organism>
<sequence>MDRINFSCELSGKVADIQLDIKKIPGEHQPCYMVSVDGLFKGYLKKDTSGQFDQFMSPQLSDEDLAMINKYFAK</sequence>
<accession>A0A6I4I023</accession>
<proteinExistence type="predicted"/>
<dbReference type="KEGG" id="mgik:GO620_000245"/>
<dbReference type="EMBL" id="CP066775">
    <property type="protein sequence ID" value="QQL49916.1"/>
    <property type="molecule type" value="Genomic_DNA"/>
</dbReference>
<dbReference type="RefSeq" id="WP_157523375.1">
    <property type="nucleotide sequence ID" value="NZ_CP066775.1"/>
</dbReference>